<proteinExistence type="inferred from homology"/>
<evidence type="ECO:0000256" key="3">
    <source>
        <dbReference type="ARBA" id="ARBA00022801"/>
    </source>
</evidence>
<evidence type="ECO:0000256" key="1">
    <source>
        <dbReference type="ARBA" id="ARBA00010088"/>
    </source>
</evidence>
<dbReference type="EMBL" id="JBHUKU010000006">
    <property type="protein sequence ID" value="MFD2459567.1"/>
    <property type="molecule type" value="Genomic_DNA"/>
</dbReference>
<feature type="domain" description="AB hydrolase-1" evidence="5">
    <location>
        <begin position="87"/>
        <end position="291"/>
    </location>
</feature>
<dbReference type="PANTHER" id="PTHR43248:SF29">
    <property type="entry name" value="TRIPEPTIDYL AMINOPEPTIDASE"/>
    <property type="match status" value="1"/>
</dbReference>
<dbReference type="Pfam" id="PF08386">
    <property type="entry name" value="Abhydrolase_4"/>
    <property type="match status" value="1"/>
</dbReference>
<dbReference type="PANTHER" id="PTHR43248">
    <property type="entry name" value="2-SUCCINYL-6-HYDROXY-2,4-CYCLOHEXADIENE-1-CARBOXYLATE SYNTHASE"/>
    <property type="match status" value="1"/>
</dbReference>
<evidence type="ECO:0000313" key="7">
    <source>
        <dbReference type="EMBL" id="MFD2459567.1"/>
    </source>
</evidence>
<reference evidence="8" key="1">
    <citation type="journal article" date="2019" name="Int. J. Syst. Evol. Microbiol.">
        <title>The Global Catalogue of Microorganisms (GCM) 10K type strain sequencing project: providing services to taxonomists for standard genome sequencing and annotation.</title>
        <authorList>
            <consortium name="The Broad Institute Genomics Platform"/>
            <consortium name="The Broad Institute Genome Sequencing Center for Infectious Disease"/>
            <person name="Wu L."/>
            <person name="Ma J."/>
        </authorList>
    </citation>
    <scope>NUCLEOTIDE SEQUENCE [LARGE SCALE GENOMIC DNA]</scope>
    <source>
        <strain evidence="8">CGMCC 4.7643</strain>
    </source>
</reference>
<comment type="similarity">
    <text evidence="1">Belongs to the peptidase S33 family.</text>
</comment>
<feature type="signal peptide" evidence="4">
    <location>
        <begin position="1"/>
        <end position="25"/>
    </location>
</feature>
<comment type="caution">
    <text evidence="7">The sequence shown here is derived from an EMBL/GenBank/DDBJ whole genome shotgun (WGS) entry which is preliminary data.</text>
</comment>
<keyword evidence="2 4" id="KW-0732">Signal</keyword>
<keyword evidence="8" id="KW-1185">Reference proteome</keyword>
<evidence type="ECO:0000259" key="6">
    <source>
        <dbReference type="Pfam" id="PF08386"/>
    </source>
</evidence>
<protein>
    <submittedName>
        <fullName evidence="7">Alpha/beta fold hydrolase</fullName>
    </submittedName>
</protein>
<dbReference type="InterPro" id="IPR029058">
    <property type="entry name" value="AB_hydrolase_fold"/>
</dbReference>
<gene>
    <name evidence="7" type="ORF">ACFSYJ_13220</name>
</gene>
<dbReference type="Gene3D" id="3.40.50.1820">
    <property type="entry name" value="alpha/beta hydrolase"/>
    <property type="match status" value="1"/>
</dbReference>
<evidence type="ECO:0000313" key="8">
    <source>
        <dbReference type="Proteomes" id="UP001597419"/>
    </source>
</evidence>
<keyword evidence="3 7" id="KW-0378">Hydrolase</keyword>
<sequence>MVLREMVAIAGAAVAALGLAVPAEAAQASPTWTPCTQLAPSWPKQAGTSAECATVTVPVDYARPDGRSLQLAVDRIPASDPAHRRGVLMLNPGGPGGTGMSMPELVRTSKLGELGKYYDLVSFDPRGTGFSGQVDCQGLGGAPRPRPGQSEKDYLATWITWHSDLYGGCAAKDPEFAAHLGVETIARDLDRVREALGERKLDYFGISWGTGLGAAYRSLFDDHVGRMAIDSVLPPDLDLDHFEADETKAQNDNLLRFAGWMAERDAVLHLGATGDQVYATELALSAELKAHPRTVVVNGQTLELNDTWVQNMALSLSPDWGYGASALAAVRAGKNPPARQPKAATTAGFGWDEKRPYTLNRFVQHGINCADTTGTRDLDRVWQEFSALREQYPMSTADVPVYAGSCVRWPYAGKAFDYRPGHSDLQIIGHQYEPVTPYAGAWEMRQRIGGAVLTVRDDVHGSLANLPCASKVVRFFETGVPAIGGCDGAPVPEPVSMP</sequence>
<dbReference type="Pfam" id="PF00561">
    <property type="entry name" value="Abhydrolase_1"/>
    <property type="match status" value="1"/>
</dbReference>
<dbReference type="InterPro" id="IPR051601">
    <property type="entry name" value="Serine_prot/Carboxylest_S33"/>
</dbReference>
<evidence type="ECO:0000259" key="5">
    <source>
        <dbReference type="Pfam" id="PF00561"/>
    </source>
</evidence>
<accession>A0ABW5GGF4</accession>
<dbReference type="RefSeq" id="WP_345396996.1">
    <property type="nucleotide sequence ID" value="NZ_BAABHG010000008.1"/>
</dbReference>
<feature type="chain" id="PRO_5046637064" evidence="4">
    <location>
        <begin position="26"/>
        <end position="498"/>
    </location>
</feature>
<dbReference type="Proteomes" id="UP001597419">
    <property type="component" value="Unassembled WGS sequence"/>
</dbReference>
<evidence type="ECO:0000256" key="4">
    <source>
        <dbReference type="SAM" id="SignalP"/>
    </source>
</evidence>
<feature type="domain" description="Peptidase S33 tripeptidyl aminopeptidase-like C-terminal" evidence="6">
    <location>
        <begin position="405"/>
        <end position="479"/>
    </location>
</feature>
<evidence type="ECO:0000256" key="2">
    <source>
        <dbReference type="ARBA" id="ARBA00022729"/>
    </source>
</evidence>
<dbReference type="SUPFAM" id="SSF53474">
    <property type="entry name" value="alpha/beta-Hydrolases"/>
    <property type="match status" value="1"/>
</dbReference>
<dbReference type="InterPro" id="IPR013595">
    <property type="entry name" value="Pept_S33_TAP-like_C"/>
</dbReference>
<dbReference type="GO" id="GO:0016787">
    <property type="term" value="F:hydrolase activity"/>
    <property type="evidence" value="ECO:0007669"/>
    <property type="project" value="UniProtKB-KW"/>
</dbReference>
<dbReference type="InterPro" id="IPR000073">
    <property type="entry name" value="AB_hydrolase_1"/>
</dbReference>
<organism evidence="7 8">
    <name type="scientific">Amycolatopsis samaneae</name>
    <dbReference type="NCBI Taxonomy" id="664691"/>
    <lineage>
        <taxon>Bacteria</taxon>
        <taxon>Bacillati</taxon>
        <taxon>Actinomycetota</taxon>
        <taxon>Actinomycetes</taxon>
        <taxon>Pseudonocardiales</taxon>
        <taxon>Pseudonocardiaceae</taxon>
        <taxon>Amycolatopsis</taxon>
    </lineage>
</organism>
<name>A0ABW5GGF4_9PSEU</name>